<dbReference type="Pfam" id="PF13407">
    <property type="entry name" value="Peripla_BP_4"/>
    <property type="match status" value="1"/>
</dbReference>
<dbReference type="InterPro" id="IPR028082">
    <property type="entry name" value="Peripla_BP_I"/>
</dbReference>
<evidence type="ECO:0000256" key="3">
    <source>
        <dbReference type="ARBA" id="ARBA00022729"/>
    </source>
</evidence>
<organism evidence="6 7">
    <name type="scientific">Paractinoplanes bogorensis</name>
    <dbReference type="NCBI Taxonomy" id="1610840"/>
    <lineage>
        <taxon>Bacteria</taxon>
        <taxon>Bacillati</taxon>
        <taxon>Actinomycetota</taxon>
        <taxon>Actinomycetes</taxon>
        <taxon>Micromonosporales</taxon>
        <taxon>Micromonosporaceae</taxon>
        <taxon>Paractinoplanes</taxon>
    </lineage>
</organism>
<evidence type="ECO:0000256" key="2">
    <source>
        <dbReference type="ARBA" id="ARBA00007639"/>
    </source>
</evidence>
<dbReference type="EMBL" id="JAHKKG010000010">
    <property type="protein sequence ID" value="MBU2668025.1"/>
    <property type="molecule type" value="Genomic_DNA"/>
</dbReference>
<evidence type="ECO:0000313" key="7">
    <source>
        <dbReference type="Proteomes" id="UP001519654"/>
    </source>
</evidence>
<dbReference type="RefSeq" id="WP_215792275.1">
    <property type="nucleotide sequence ID" value="NZ_JAHKKG010000010.1"/>
</dbReference>
<sequence>MRTYKWMAAATAVLSLTALTACGGNDDTAAGGDKTGGFKIALIPGVANDAYYGSVACGVQAAAKASGSTVDVQAPKSFSPTDQIPILQAVVAKKPDVIIIAPTDSKALYAPLKQATAQGIKVVLVDTTLEDSSLAEAEVTSDNIEAGKTAAAKLLELLGDKAGSVLTVNLSAGVTTTDDRFKGFAEGLKANSKIKDLGQQYSNNSVQTASSIVSATVASNPDLIGIFSTAAFNTEGAVAALRQAKDDRVTIVGFDANPPGVKQIQDGEVAAQVVLKPYDEGVAAGEQAINALTGKEVTKKITTGAVVATKDNLDSPEVQKYLYSFTCPAA</sequence>
<dbReference type="Gene3D" id="3.40.50.2300">
    <property type="match status" value="2"/>
</dbReference>
<dbReference type="Proteomes" id="UP001519654">
    <property type="component" value="Unassembled WGS sequence"/>
</dbReference>
<accession>A0ABS5Z0V9</accession>
<dbReference type="InterPro" id="IPR025997">
    <property type="entry name" value="SBP_2_dom"/>
</dbReference>
<name>A0ABS5Z0V9_9ACTN</name>
<gene>
    <name evidence="6" type="ORF">KOI35_31390</name>
</gene>
<dbReference type="PANTHER" id="PTHR46847:SF1">
    <property type="entry name" value="D-ALLOSE-BINDING PERIPLASMIC PROTEIN-RELATED"/>
    <property type="match status" value="1"/>
</dbReference>
<dbReference type="PROSITE" id="PS51257">
    <property type="entry name" value="PROKAR_LIPOPROTEIN"/>
    <property type="match status" value="1"/>
</dbReference>
<keyword evidence="3 4" id="KW-0732">Signal</keyword>
<comment type="caution">
    <text evidence="6">The sequence shown here is derived from an EMBL/GenBank/DDBJ whole genome shotgun (WGS) entry which is preliminary data.</text>
</comment>
<dbReference type="SUPFAM" id="SSF53822">
    <property type="entry name" value="Periplasmic binding protein-like I"/>
    <property type="match status" value="1"/>
</dbReference>
<reference evidence="6 7" key="1">
    <citation type="submission" date="2021-06" db="EMBL/GenBank/DDBJ databases">
        <title>Actinoplanes lichenicola sp. nov., and Actinoplanes ovalisporus sp. nov., isolated from lichen in Thailand.</title>
        <authorList>
            <person name="Saeng-In P."/>
            <person name="Kanchanasin P."/>
            <person name="Yuki M."/>
            <person name="Kudo T."/>
            <person name="Ohkuma M."/>
            <person name="Phongsopitanun W."/>
            <person name="Tanasupawat S."/>
        </authorList>
    </citation>
    <scope>NUCLEOTIDE SEQUENCE [LARGE SCALE GENOMIC DNA]</scope>
    <source>
        <strain evidence="6 7">NBRC 110975</strain>
    </source>
</reference>
<dbReference type="CDD" id="cd20007">
    <property type="entry name" value="PBP1_ABC_sugar_binding-like"/>
    <property type="match status" value="1"/>
</dbReference>
<evidence type="ECO:0000259" key="5">
    <source>
        <dbReference type="Pfam" id="PF13407"/>
    </source>
</evidence>
<proteinExistence type="inferred from homology"/>
<dbReference type="PANTHER" id="PTHR46847">
    <property type="entry name" value="D-ALLOSE-BINDING PERIPLASMIC PROTEIN-RELATED"/>
    <property type="match status" value="1"/>
</dbReference>
<feature type="chain" id="PRO_5045206357" evidence="4">
    <location>
        <begin position="24"/>
        <end position="330"/>
    </location>
</feature>
<keyword evidence="7" id="KW-1185">Reference proteome</keyword>
<comment type="similarity">
    <text evidence="2">Belongs to the bacterial solute-binding protein 2 family.</text>
</comment>
<evidence type="ECO:0000256" key="4">
    <source>
        <dbReference type="SAM" id="SignalP"/>
    </source>
</evidence>
<evidence type="ECO:0000313" key="6">
    <source>
        <dbReference type="EMBL" id="MBU2668025.1"/>
    </source>
</evidence>
<feature type="domain" description="Periplasmic binding protein" evidence="5">
    <location>
        <begin position="40"/>
        <end position="296"/>
    </location>
</feature>
<feature type="signal peptide" evidence="4">
    <location>
        <begin position="1"/>
        <end position="23"/>
    </location>
</feature>
<protein>
    <submittedName>
        <fullName evidence="6">Substrate-binding domain-containing protein</fullName>
    </submittedName>
</protein>
<comment type="subcellular location">
    <subcellularLocation>
        <location evidence="1">Cell envelope</location>
    </subcellularLocation>
</comment>
<evidence type="ECO:0000256" key="1">
    <source>
        <dbReference type="ARBA" id="ARBA00004196"/>
    </source>
</evidence>